<dbReference type="Gene3D" id="3.90.1510.10">
    <property type="entry name" value="Glycerate kinase, domain 2"/>
    <property type="match status" value="1"/>
</dbReference>
<dbReference type="AlphaFoldDB" id="U4TID8"/>
<keyword evidence="3" id="KW-0418">Kinase</keyword>
<protein>
    <recommendedName>
        <fullName evidence="6">Glycerate kinase</fullName>
    </recommendedName>
</protein>
<gene>
    <name evidence="4" type="ORF">L248_0755</name>
</gene>
<dbReference type="InterPro" id="IPR036129">
    <property type="entry name" value="Glycerate_kinase_sf"/>
</dbReference>
<reference evidence="5" key="1">
    <citation type="journal article" date="2013" name="Genome Announc.">
        <title>Whole-Genome Sequencing of Lactobacillus shenzhenensis Strain LY-73T.</title>
        <authorList>
            <person name="Lin Z."/>
            <person name="Liu Z."/>
            <person name="Yang R."/>
            <person name="Zou Y."/>
            <person name="Wan D."/>
            <person name="Chen J."/>
            <person name="Guo M."/>
            <person name="Zhao J."/>
            <person name="Fang C."/>
            <person name="Yang R."/>
            <person name="Liu F."/>
        </authorList>
    </citation>
    <scope>NUCLEOTIDE SEQUENCE [LARGE SCALE GENOMIC DNA]</scope>
    <source>
        <strain evidence="5">LY-73</strain>
    </source>
</reference>
<comment type="similarity">
    <text evidence="1">Belongs to the glycerate kinase type-1 family.</text>
</comment>
<dbReference type="eggNOG" id="COG1929">
    <property type="taxonomic scope" value="Bacteria"/>
</dbReference>
<dbReference type="GO" id="GO:0008887">
    <property type="term" value="F:glycerate kinase activity"/>
    <property type="evidence" value="ECO:0007669"/>
    <property type="project" value="InterPro"/>
</dbReference>
<dbReference type="InterPro" id="IPR018193">
    <property type="entry name" value="Glyc_kinase_flavodox-like_fold"/>
</dbReference>
<evidence type="ECO:0000313" key="5">
    <source>
        <dbReference type="Proteomes" id="UP000030647"/>
    </source>
</evidence>
<accession>U4TID8</accession>
<name>U4TID8_9LACO</name>
<dbReference type="Proteomes" id="UP000030647">
    <property type="component" value="Unassembled WGS sequence"/>
</dbReference>
<keyword evidence="2" id="KW-0808">Transferase</keyword>
<organism evidence="4 5">
    <name type="scientific">Schleiferilactobacillus shenzhenensis LY-73</name>
    <dbReference type="NCBI Taxonomy" id="1231336"/>
    <lineage>
        <taxon>Bacteria</taxon>
        <taxon>Bacillati</taxon>
        <taxon>Bacillota</taxon>
        <taxon>Bacilli</taxon>
        <taxon>Lactobacillales</taxon>
        <taxon>Lactobacillaceae</taxon>
        <taxon>Schleiferilactobacillus</taxon>
    </lineage>
</organism>
<dbReference type="HOGENOM" id="CLU_028255_0_0_9"/>
<evidence type="ECO:0000256" key="1">
    <source>
        <dbReference type="ARBA" id="ARBA00006284"/>
    </source>
</evidence>
<dbReference type="Pfam" id="PF02595">
    <property type="entry name" value="Gly_kinase"/>
    <property type="match status" value="1"/>
</dbReference>
<dbReference type="STRING" id="1231336.L248_0755"/>
<evidence type="ECO:0008006" key="6">
    <source>
        <dbReference type="Google" id="ProtNLM"/>
    </source>
</evidence>
<dbReference type="PANTHER" id="PTHR21599">
    <property type="entry name" value="GLYCERATE KINASE"/>
    <property type="match status" value="1"/>
</dbReference>
<dbReference type="EMBL" id="KI271595">
    <property type="protein sequence ID" value="ERL64571.1"/>
    <property type="molecule type" value="Genomic_DNA"/>
</dbReference>
<dbReference type="PANTHER" id="PTHR21599:SF0">
    <property type="entry name" value="GLYCERATE KINASE"/>
    <property type="match status" value="1"/>
</dbReference>
<keyword evidence="5" id="KW-1185">Reference proteome</keyword>
<dbReference type="GO" id="GO:0031388">
    <property type="term" value="P:organic acid phosphorylation"/>
    <property type="evidence" value="ECO:0007669"/>
    <property type="project" value="InterPro"/>
</dbReference>
<dbReference type="InterPro" id="IPR004381">
    <property type="entry name" value="Glycerate_kinase"/>
</dbReference>
<dbReference type="SUPFAM" id="SSF110738">
    <property type="entry name" value="Glycerate kinase I"/>
    <property type="match status" value="1"/>
</dbReference>
<dbReference type="Gene3D" id="3.40.50.10350">
    <property type="entry name" value="Glycerate kinase, domain 1"/>
    <property type="match status" value="1"/>
</dbReference>
<sequence>MSEVRVIVAATAFTKELDGLAASQLLADGVQTAVPDARVDIWSFPPPGRLLLALQRIVGGTVRTIPVTGAYGAPTVLPFLQVGPKTHPTAYVETDALFPALTPATAARADQATSFGLGEGLLHLLIDGTTRIVLLIGNHLAGDGGVGMLQALGAQIQASRRPDQRVANPLLTLTGLDASRPALMLQKATLTIMTDSRFTYTGLAGFSGMLAARQHLAPRWQERFNTQLRLAEAQLAPARHITIAGVPGSGAGGGLAGALLAVGGQAVVPFTPWFCDQVGLTVELRQADFLLTAAPVLTPAMGLVGGVVPLARLARQFRVPSGIALQADHTPDPRLSRLFTDIYLTQVTGLMGSTTTGVWRRSLKVAGSELLARFCQRQKQPEN</sequence>
<evidence type="ECO:0000256" key="2">
    <source>
        <dbReference type="ARBA" id="ARBA00022679"/>
    </source>
</evidence>
<evidence type="ECO:0000256" key="3">
    <source>
        <dbReference type="ARBA" id="ARBA00022777"/>
    </source>
</evidence>
<dbReference type="InterPro" id="IPR018197">
    <property type="entry name" value="Glycerate_kinase_RE-like"/>
</dbReference>
<proteinExistence type="inferred from homology"/>
<evidence type="ECO:0000313" key="4">
    <source>
        <dbReference type="EMBL" id="ERL64571.1"/>
    </source>
</evidence>